<evidence type="ECO:0000256" key="5">
    <source>
        <dbReference type="ARBA" id="ARBA00023136"/>
    </source>
</evidence>
<organism evidence="7 8">
    <name type="scientific">Lates calcarifer</name>
    <name type="common">Barramundi</name>
    <name type="synonym">Holocentrus calcarifer</name>
    <dbReference type="NCBI Taxonomy" id="8187"/>
    <lineage>
        <taxon>Eukaryota</taxon>
        <taxon>Metazoa</taxon>
        <taxon>Chordata</taxon>
        <taxon>Craniata</taxon>
        <taxon>Vertebrata</taxon>
        <taxon>Euteleostomi</taxon>
        <taxon>Actinopterygii</taxon>
        <taxon>Neopterygii</taxon>
        <taxon>Teleostei</taxon>
        <taxon>Neoteleostei</taxon>
        <taxon>Acanthomorphata</taxon>
        <taxon>Carangaria</taxon>
        <taxon>Carangaria incertae sedis</taxon>
        <taxon>Centropomidae</taxon>
        <taxon>Lates</taxon>
    </lineage>
</organism>
<feature type="compositionally biased region" description="Low complexity" evidence="6">
    <location>
        <begin position="198"/>
        <end position="209"/>
    </location>
</feature>
<dbReference type="Pfam" id="PF15237">
    <property type="entry name" value="PTRF_SDPR"/>
    <property type="match status" value="2"/>
</dbReference>
<evidence type="ECO:0000256" key="6">
    <source>
        <dbReference type="SAM" id="MobiDB-lite"/>
    </source>
</evidence>
<dbReference type="PANTHER" id="PTHR15240:SF1">
    <property type="entry name" value="CAVEOLAE-ASSOCIATED PROTEIN 2"/>
    <property type="match status" value="1"/>
</dbReference>
<feature type="compositionally biased region" description="Polar residues" evidence="6">
    <location>
        <begin position="285"/>
        <end position="294"/>
    </location>
</feature>
<feature type="region of interest" description="Disordered" evidence="6">
    <location>
        <begin position="187"/>
        <end position="228"/>
    </location>
</feature>
<dbReference type="PANTHER" id="PTHR15240">
    <property type="entry name" value="CAVIN"/>
    <property type="match status" value="1"/>
</dbReference>
<evidence type="ECO:0000256" key="3">
    <source>
        <dbReference type="ARBA" id="ARBA00008836"/>
    </source>
</evidence>
<evidence type="ECO:0000256" key="4">
    <source>
        <dbReference type="ARBA" id="ARBA00022490"/>
    </source>
</evidence>
<feature type="compositionally biased region" description="Acidic residues" evidence="6">
    <location>
        <begin position="248"/>
        <end position="268"/>
    </location>
</feature>
<protein>
    <submittedName>
        <fullName evidence="7">Caveolae associated protein 2b</fullName>
    </submittedName>
</protein>
<sequence length="324" mass="36293">MERQGIQVKKLEANHAHLISRNNFKVLIFQEENEIPSSVFVKDPPPFPRDEIPEEGEEPVLGVIDGNQSQEGGLHTIDLSSDEDVGLEAENEEEEVWLHDLENMEKSRAEKLKRSSLKKVRSTDRCSHRQTGTQTGVTIYISQVDSLKKAFSRQNIEKKMTKIGTKIVSVEQREKIKQKTSSLKVSPLTFSIRKPRSSSDSQPPDASAQTRESITTEADVQVSPLDGTDQEVPFTEVHAQLAPAEQEEKQEEEMMEEMMEEEVKEGDEAAAVEANVSVVSEGVSQEYTLSSTLPQQEDGEEGGAQEEKERGEGGGLLNYFFIFR</sequence>
<proteinExistence type="inferred from homology"/>
<feature type="region of interest" description="Disordered" evidence="6">
    <location>
        <begin position="285"/>
        <end position="313"/>
    </location>
</feature>
<evidence type="ECO:0000313" key="7">
    <source>
        <dbReference type="Ensembl" id="ENSLCAP00010057255.1"/>
    </source>
</evidence>
<dbReference type="AlphaFoldDB" id="A0A4W6G1A3"/>
<dbReference type="Proteomes" id="UP000314980">
    <property type="component" value="Unassembled WGS sequence"/>
</dbReference>
<feature type="region of interest" description="Disordered" evidence="6">
    <location>
        <begin position="240"/>
        <end position="268"/>
    </location>
</feature>
<dbReference type="InParanoid" id="A0A4W6G1A3"/>
<name>A0A4W6G1A3_LATCA</name>
<evidence type="ECO:0000256" key="1">
    <source>
        <dbReference type="ARBA" id="ARBA00004345"/>
    </source>
</evidence>
<reference evidence="7" key="2">
    <citation type="submission" date="2025-08" db="UniProtKB">
        <authorList>
            <consortium name="Ensembl"/>
        </authorList>
    </citation>
    <scope>IDENTIFICATION</scope>
</reference>
<dbReference type="Ensembl" id="ENSLCAT00010058808.1">
    <property type="protein sequence ID" value="ENSLCAP00010057255.1"/>
    <property type="gene ID" value="ENSLCAG00010026714.1"/>
</dbReference>
<reference evidence="7" key="3">
    <citation type="submission" date="2025-09" db="UniProtKB">
        <authorList>
            <consortium name="Ensembl"/>
        </authorList>
    </citation>
    <scope>IDENTIFICATION</scope>
</reference>
<keyword evidence="4" id="KW-0963">Cytoplasm</keyword>
<gene>
    <name evidence="7" type="primary">CAVIN2</name>
</gene>
<dbReference type="GO" id="GO:0005901">
    <property type="term" value="C:caveola"/>
    <property type="evidence" value="ECO:0007669"/>
    <property type="project" value="UniProtKB-SubCell"/>
</dbReference>
<accession>A0A4W6G1A3</accession>
<keyword evidence="5" id="KW-0472">Membrane</keyword>
<keyword evidence="8" id="KW-1185">Reference proteome</keyword>
<dbReference type="InterPro" id="IPR026752">
    <property type="entry name" value="Cavin_fam"/>
</dbReference>
<evidence type="ECO:0000256" key="2">
    <source>
        <dbReference type="ARBA" id="ARBA00004496"/>
    </source>
</evidence>
<dbReference type="GO" id="GO:0005080">
    <property type="term" value="F:protein kinase C binding"/>
    <property type="evidence" value="ECO:0007669"/>
    <property type="project" value="TreeGrafter"/>
</dbReference>
<comment type="similarity">
    <text evidence="3">Belongs to the CAVIN family.</text>
</comment>
<reference evidence="8" key="1">
    <citation type="submission" date="2015-09" db="EMBL/GenBank/DDBJ databases">
        <authorList>
            <person name="Sai Rama Sridatta P."/>
        </authorList>
    </citation>
    <scope>NUCLEOTIDE SEQUENCE [LARGE SCALE GENOMIC DNA]</scope>
</reference>
<dbReference type="STRING" id="8187.ENSLCAP00010057255"/>
<comment type="subcellular location">
    <subcellularLocation>
        <location evidence="2">Cytoplasm</location>
    </subcellularLocation>
    <subcellularLocation>
        <location evidence="1">Membrane</location>
        <location evidence="1">Caveola</location>
    </subcellularLocation>
</comment>
<evidence type="ECO:0000313" key="8">
    <source>
        <dbReference type="Proteomes" id="UP000314980"/>
    </source>
</evidence>
<dbReference type="GeneTree" id="ENSGT00950000182910"/>
<dbReference type="GO" id="GO:0005737">
    <property type="term" value="C:cytoplasm"/>
    <property type="evidence" value="ECO:0007669"/>
    <property type="project" value="UniProtKB-SubCell"/>
</dbReference>